<feature type="transmembrane region" description="Helical" evidence="8">
    <location>
        <begin position="140"/>
        <end position="164"/>
    </location>
</feature>
<feature type="transmembrane region" description="Helical" evidence="8">
    <location>
        <begin position="68"/>
        <end position="89"/>
    </location>
</feature>
<sequence length="246" mass="27212">MQGSIWLRPFAACRRGGGKAPGGQAEPVDHDRTKTHWERRMEMPLTVASLTFLGSYAALVLAPRPGAVWHDLWIALLLACWLLFAVDYAMRWRLSGKGPRFVRAHWLDALVVVLPLLRPLRIVRVYESMEHRRGLPRLPLYARVIAYSGLTALLLGFTGALAVYQQERDAPASNMRTFGDAVWWACSTLSTVGYGDIVPVTAGGRIIAAAMMAGGLALLGAVTGSFSSWLLQVFAREEDDEPPRRR</sequence>
<evidence type="ECO:0000256" key="4">
    <source>
        <dbReference type="ARBA" id="ARBA00022989"/>
    </source>
</evidence>
<keyword evidence="6 8" id="KW-0472">Membrane</keyword>
<evidence type="ECO:0000256" key="1">
    <source>
        <dbReference type="ARBA" id="ARBA00004141"/>
    </source>
</evidence>
<evidence type="ECO:0000256" key="5">
    <source>
        <dbReference type="ARBA" id="ARBA00023065"/>
    </source>
</evidence>
<dbReference type="PANTHER" id="PTHR11537">
    <property type="entry name" value="VOLTAGE-GATED POTASSIUM CHANNEL"/>
    <property type="match status" value="1"/>
</dbReference>
<evidence type="ECO:0000256" key="6">
    <source>
        <dbReference type="ARBA" id="ARBA00023136"/>
    </source>
</evidence>
<feature type="domain" description="Potassium channel" evidence="9">
    <location>
        <begin position="159"/>
        <end position="231"/>
    </location>
</feature>
<dbReference type="PANTHER" id="PTHR11537:SF254">
    <property type="entry name" value="POTASSIUM VOLTAGE-GATED CHANNEL PROTEIN SHAB"/>
    <property type="match status" value="1"/>
</dbReference>
<dbReference type="GO" id="GO:0005249">
    <property type="term" value="F:voltage-gated potassium channel activity"/>
    <property type="evidence" value="ECO:0007669"/>
    <property type="project" value="InterPro"/>
</dbReference>
<keyword evidence="2" id="KW-0813">Transport</keyword>
<dbReference type="SUPFAM" id="SSF81324">
    <property type="entry name" value="Voltage-gated potassium channels"/>
    <property type="match status" value="1"/>
</dbReference>
<dbReference type="GO" id="GO:0001508">
    <property type="term" value="P:action potential"/>
    <property type="evidence" value="ECO:0007669"/>
    <property type="project" value="TreeGrafter"/>
</dbReference>
<feature type="transmembrane region" description="Helical" evidence="8">
    <location>
        <begin position="43"/>
        <end position="62"/>
    </location>
</feature>
<dbReference type="EMBL" id="SRRT01000008">
    <property type="protein sequence ID" value="TGN73084.1"/>
    <property type="molecule type" value="Genomic_DNA"/>
</dbReference>
<dbReference type="InterPro" id="IPR027359">
    <property type="entry name" value="Volt_channel_dom_sf"/>
</dbReference>
<protein>
    <submittedName>
        <fullName evidence="10">Two pore domain potassium channel family protein</fullName>
    </submittedName>
</protein>
<feature type="transmembrane region" description="Helical" evidence="8">
    <location>
        <begin position="206"/>
        <end position="235"/>
    </location>
</feature>
<dbReference type="Gene3D" id="1.20.120.350">
    <property type="entry name" value="Voltage-gated potassium channels. Chain C"/>
    <property type="match status" value="1"/>
</dbReference>
<evidence type="ECO:0000256" key="7">
    <source>
        <dbReference type="ARBA" id="ARBA00023303"/>
    </source>
</evidence>
<comment type="subcellular location">
    <subcellularLocation>
        <location evidence="1">Membrane</location>
        <topology evidence="1">Multi-pass membrane protein</topology>
    </subcellularLocation>
</comment>
<keyword evidence="7 10" id="KW-0407">Ion channel</keyword>
<name>A0A4Z1CW52_9ACTN</name>
<evidence type="ECO:0000313" key="11">
    <source>
        <dbReference type="Proteomes" id="UP000298159"/>
    </source>
</evidence>
<evidence type="ECO:0000256" key="2">
    <source>
        <dbReference type="ARBA" id="ARBA00022448"/>
    </source>
</evidence>
<evidence type="ECO:0000256" key="3">
    <source>
        <dbReference type="ARBA" id="ARBA00022692"/>
    </source>
</evidence>
<organism evidence="10 11">
    <name type="scientific">Streptomyces bauhiniae</name>
    <dbReference type="NCBI Taxonomy" id="2340725"/>
    <lineage>
        <taxon>Bacteria</taxon>
        <taxon>Bacillati</taxon>
        <taxon>Actinomycetota</taxon>
        <taxon>Actinomycetes</taxon>
        <taxon>Kitasatosporales</taxon>
        <taxon>Streptomycetaceae</taxon>
        <taxon>Streptomyces</taxon>
    </lineage>
</organism>
<evidence type="ECO:0000256" key="8">
    <source>
        <dbReference type="SAM" id="Phobius"/>
    </source>
</evidence>
<evidence type="ECO:0000313" key="10">
    <source>
        <dbReference type="EMBL" id="TGN73084.1"/>
    </source>
</evidence>
<keyword evidence="4 8" id="KW-1133">Transmembrane helix</keyword>
<gene>
    <name evidence="10" type="ORF">E5083_25775</name>
</gene>
<dbReference type="Pfam" id="PF07885">
    <property type="entry name" value="Ion_trans_2"/>
    <property type="match status" value="1"/>
</dbReference>
<dbReference type="InterPro" id="IPR013099">
    <property type="entry name" value="K_chnl_dom"/>
</dbReference>
<evidence type="ECO:0000259" key="9">
    <source>
        <dbReference type="Pfam" id="PF07885"/>
    </source>
</evidence>
<proteinExistence type="predicted"/>
<dbReference type="AlphaFoldDB" id="A0A4Z1CW52"/>
<reference evidence="10 11" key="1">
    <citation type="submission" date="2019-04" db="EMBL/GenBank/DDBJ databases">
        <title>Streptomyces sp. nov. Bv016 isolated from bark of Buahinia variegata.</title>
        <authorList>
            <person name="Kanchanasin P."/>
            <person name="Tanasupawat S."/>
            <person name="Yuki M."/>
            <person name="Kudo T."/>
        </authorList>
    </citation>
    <scope>NUCLEOTIDE SEQUENCE [LARGE SCALE GENOMIC DNA]</scope>
    <source>
        <strain evidence="10 11">Bv016</strain>
    </source>
</reference>
<accession>A0A4Z1CW52</accession>
<keyword evidence="5" id="KW-0406">Ion transport</keyword>
<keyword evidence="3 8" id="KW-0812">Transmembrane</keyword>
<dbReference type="InterPro" id="IPR028325">
    <property type="entry name" value="VG_K_chnl"/>
</dbReference>
<keyword evidence="11" id="KW-1185">Reference proteome</keyword>
<dbReference type="Proteomes" id="UP000298159">
    <property type="component" value="Unassembled WGS sequence"/>
</dbReference>
<dbReference type="GO" id="GO:0008076">
    <property type="term" value="C:voltage-gated potassium channel complex"/>
    <property type="evidence" value="ECO:0007669"/>
    <property type="project" value="InterPro"/>
</dbReference>
<dbReference type="PRINTS" id="PR00169">
    <property type="entry name" value="KCHANNEL"/>
</dbReference>
<dbReference type="Gene3D" id="1.10.287.70">
    <property type="match status" value="1"/>
</dbReference>
<comment type="caution">
    <text evidence="10">The sequence shown here is derived from an EMBL/GenBank/DDBJ whole genome shotgun (WGS) entry which is preliminary data.</text>
</comment>